<dbReference type="Proteomes" id="UP001186944">
    <property type="component" value="Unassembled WGS sequence"/>
</dbReference>
<reference evidence="1" key="1">
    <citation type="submission" date="2019-08" db="EMBL/GenBank/DDBJ databases">
        <title>The improved chromosome-level genome for the pearl oyster Pinctada fucata martensii using PacBio sequencing and Hi-C.</title>
        <authorList>
            <person name="Zheng Z."/>
        </authorList>
    </citation>
    <scope>NUCLEOTIDE SEQUENCE</scope>
    <source>
        <strain evidence="1">ZZ-2019</strain>
        <tissue evidence="1">Adductor muscle</tissue>
    </source>
</reference>
<sequence length="277" mass="30923">MEFKMEPDYIVEKAFKHLKESLADEIGKLSKQEIQRVREAMSIVSKNYLELKEKAQDGKAPAECLSHLDEDHVKLIKGSLENQTYEMTLTDMEATFSFRGNTLEYPTRTSLRDGEGADQAGKLQVASIIIESLIFVLNVGGISVPGGAGRREVVERVIEILERFPTLYRIIARMAAASRRGNVREIVEDIFQIVRILWEGGAFWSIIKLIFGSMSLFDWIETAAKIAAEIVAVVGTAGTAFIAELVIQVANAVNFIRKLNNLTMLSGRSAMLNSFLY</sequence>
<proteinExistence type="predicted"/>
<comment type="caution">
    <text evidence="1">The sequence shown here is derived from an EMBL/GenBank/DDBJ whole genome shotgun (WGS) entry which is preliminary data.</text>
</comment>
<name>A0AA88YPZ6_PINIB</name>
<gene>
    <name evidence="1" type="ORF">FSP39_006225</name>
</gene>
<organism evidence="1 2">
    <name type="scientific">Pinctada imbricata</name>
    <name type="common">Atlantic pearl-oyster</name>
    <name type="synonym">Pinctada martensii</name>
    <dbReference type="NCBI Taxonomy" id="66713"/>
    <lineage>
        <taxon>Eukaryota</taxon>
        <taxon>Metazoa</taxon>
        <taxon>Spiralia</taxon>
        <taxon>Lophotrochozoa</taxon>
        <taxon>Mollusca</taxon>
        <taxon>Bivalvia</taxon>
        <taxon>Autobranchia</taxon>
        <taxon>Pteriomorphia</taxon>
        <taxon>Pterioida</taxon>
        <taxon>Pterioidea</taxon>
        <taxon>Pteriidae</taxon>
        <taxon>Pinctada</taxon>
    </lineage>
</organism>
<evidence type="ECO:0000313" key="2">
    <source>
        <dbReference type="Proteomes" id="UP001186944"/>
    </source>
</evidence>
<keyword evidence="2" id="KW-1185">Reference proteome</keyword>
<dbReference type="AlphaFoldDB" id="A0AA88YPZ6"/>
<dbReference type="EMBL" id="VSWD01000003">
    <property type="protein sequence ID" value="KAK3105812.1"/>
    <property type="molecule type" value="Genomic_DNA"/>
</dbReference>
<evidence type="ECO:0000313" key="1">
    <source>
        <dbReference type="EMBL" id="KAK3105812.1"/>
    </source>
</evidence>
<accession>A0AA88YPZ6</accession>
<protein>
    <submittedName>
        <fullName evidence="1">Uncharacterized protein</fullName>
    </submittedName>
</protein>